<organism evidence="3 4">
    <name type="scientific">Kitasatospora purpeofusca</name>
    <dbReference type="NCBI Taxonomy" id="67352"/>
    <lineage>
        <taxon>Bacteria</taxon>
        <taxon>Bacillati</taxon>
        <taxon>Actinomycetota</taxon>
        <taxon>Actinomycetes</taxon>
        <taxon>Kitasatosporales</taxon>
        <taxon>Streptomycetaceae</taxon>
        <taxon>Kitasatospora</taxon>
    </lineage>
</organism>
<proteinExistence type="predicted"/>
<accession>A0ABZ1U9Q0</accession>
<protein>
    <submittedName>
        <fullName evidence="3">Uncharacterized protein</fullName>
    </submittedName>
</protein>
<feature type="region of interest" description="Disordered" evidence="1">
    <location>
        <begin position="251"/>
        <end position="295"/>
    </location>
</feature>
<feature type="compositionally biased region" description="Low complexity" evidence="1">
    <location>
        <begin position="279"/>
        <end position="295"/>
    </location>
</feature>
<evidence type="ECO:0000256" key="1">
    <source>
        <dbReference type="SAM" id="MobiDB-lite"/>
    </source>
</evidence>
<evidence type="ECO:0000256" key="2">
    <source>
        <dbReference type="SAM" id="Phobius"/>
    </source>
</evidence>
<feature type="transmembrane region" description="Helical" evidence="2">
    <location>
        <begin position="55"/>
        <end position="74"/>
    </location>
</feature>
<keyword evidence="2" id="KW-1133">Transmembrane helix</keyword>
<keyword evidence="4" id="KW-1185">Reference proteome</keyword>
<evidence type="ECO:0000313" key="4">
    <source>
        <dbReference type="Proteomes" id="UP001432222"/>
    </source>
</evidence>
<feature type="compositionally biased region" description="Low complexity" evidence="1">
    <location>
        <begin position="251"/>
        <end position="272"/>
    </location>
</feature>
<keyword evidence="2" id="KW-0472">Membrane</keyword>
<sequence>MSVESDVEGNIGAGFEERLARELRGAATLAPDGSLFALAAGAERLGRRRRNRRRAAMVGGAALAVLVVGGLGAFTGGPGPGALGPAAEPPMPGDEVVRLVAGLLPPGAVADARGTTPGDTVGSNDPQLAMGLFTYDDGKGVSLIHYFVERGARTPEQAAVCNPPAAPEDSCDRSVRPDGSVLLIDKSRDATFAGQRAWRGVYATPGGTVISLVEFNGSQESPTRELPPLDAAQLAAVVTAPEWGRVVAAIPANPNAPKPSGSERPPSTATAPTIPPSTPTASTAPPSPVIASPAPGDSLPELAAVLAGLLPTGAKEVGRDAANGAVTVEYEGRTSRLTIHVEPAGARGIEFKKGAEEGTPTPLEVRQKLPDGTLIVMNQFGNGKSAIDPLLHWVAWVYYPDGRNILISEGNGEDDLTSRPGQPALSVDQLRAMVVAPDWRK</sequence>
<keyword evidence="2" id="KW-0812">Transmembrane</keyword>
<dbReference type="RefSeq" id="WP_328957364.1">
    <property type="nucleotide sequence ID" value="NZ_CP108110.1"/>
</dbReference>
<gene>
    <name evidence="3" type="ORF">OHA16_29725</name>
</gene>
<name>A0ABZ1U9Q0_9ACTN</name>
<dbReference type="EMBL" id="CP108110">
    <property type="protein sequence ID" value="WUQ86774.1"/>
    <property type="molecule type" value="Genomic_DNA"/>
</dbReference>
<evidence type="ECO:0000313" key="3">
    <source>
        <dbReference type="EMBL" id="WUQ86774.1"/>
    </source>
</evidence>
<reference evidence="3" key="1">
    <citation type="submission" date="2022-10" db="EMBL/GenBank/DDBJ databases">
        <title>The complete genomes of actinobacterial strains from the NBC collection.</title>
        <authorList>
            <person name="Joergensen T.S."/>
            <person name="Alvarez Arevalo M."/>
            <person name="Sterndorff E.B."/>
            <person name="Faurdal D."/>
            <person name="Vuksanovic O."/>
            <person name="Mourched A.-S."/>
            <person name="Charusanti P."/>
            <person name="Shaw S."/>
            <person name="Blin K."/>
            <person name="Weber T."/>
        </authorList>
    </citation>
    <scope>NUCLEOTIDE SEQUENCE</scope>
    <source>
        <strain evidence="3">NBC_00222</strain>
    </source>
</reference>
<dbReference type="Proteomes" id="UP001432222">
    <property type="component" value="Chromosome"/>
</dbReference>